<dbReference type="Proteomes" id="UP000005856">
    <property type="component" value="Unassembled WGS sequence"/>
</dbReference>
<dbReference type="InterPro" id="IPR011990">
    <property type="entry name" value="TPR-like_helical_dom_sf"/>
</dbReference>
<dbReference type="InterPro" id="IPR006597">
    <property type="entry name" value="Sel1-like"/>
</dbReference>
<dbReference type="PANTHER" id="PTHR11102">
    <property type="entry name" value="SEL-1-LIKE PROTEIN"/>
    <property type="match status" value="1"/>
</dbReference>
<evidence type="ECO:0000313" key="1">
    <source>
        <dbReference type="EMBL" id="EDM49702.1"/>
    </source>
</evidence>
<sequence>MLPNAEIAMRSARTSLIAAVSLLLFTGAPTVGNSAEPDQQMDVAREMIKVLEAYAVYKMGQYDLAFERYQALAEAGSQQGMYNLANMYAAGQGTAQSNSKAFKWYLRAAEAGDKLSMYEVAKAYEAGTGTQADPQLASHWRERAATAD</sequence>
<dbReference type="Gene3D" id="1.25.40.10">
    <property type="entry name" value="Tetratricopeptide repeat domain"/>
    <property type="match status" value="1"/>
</dbReference>
<dbReference type="eggNOG" id="COG0790">
    <property type="taxonomic scope" value="Bacteria"/>
</dbReference>
<dbReference type="STRING" id="443152.MDG893_10891"/>
<dbReference type="EMBL" id="ABCP01000001">
    <property type="protein sequence ID" value="EDM49702.1"/>
    <property type="molecule type" value="Genomic_DNA"/>
</dbReference>
<dbReference type="SMART" id="SM00671">
    <property type="entry name" value="SEL1"/>
    <property type="match status" value="2"/>
</dbReference>
<proteinExistence type="predicted"/>
<dbReference type="InterPro" id="IPR050767">
    <property type="entry name" value="Sel1_AlgK"/>
</dbReference>
<dbReference type="Pfam" id="PF08238">
    <property type="entry name" value="Sel1"/>
    <property type="match status" value="2"/>
</dbReference>
<gene>
    <name evidence="1" type="ORF">MDG893_10891</name>
</gene>
<organism evidence="1 2">
    <name type="scientific">Marinobacter algicola DG893</name>
    <dbReference type="NCBI Taxonomy" id="443152"/>
    <lineage>
        <taxon>Bacteria</taxon>
        <taxon>Pseudomonadati</taxon>
        <taxon>Pseudomonadota</taxon>
        <taxon>Gammaproteobacteria</taxon>
        <taxon>Pseudomonadales</taxon>
        <taxon>Marinobacteraceae</taxon>
        <taxon>Marinobacter</taxon>
    </lineage>
</organism>
<keyword evidence="2" id="KW-1185">Reference proteome</keyword>
<dbReference type="SUPFAM" id="SSF81901">
    <property type="entry name" value="HCP-like"/>
    <property type="match status" value="1"/>
</dbReference>
<name>A6EV53_9GAMM</name>
<dbReference type="PANTHER" id="PTHR11102:SF160">
    <property type="entry name" value="ERAD-ASSOCIATED E3 UBIQUITIN-PROTEIN LIGASE COMPONENT HRD3"/>
    <property type="match status" value="1"/>
</dbReference>
<comment type="caution">
    <text evidence="1">The sequence shown here is derived from an EMBL/GenBank/DDBJ whole genome shotgun (WGS) entry which is preliminary data.</text>
</comment>
<dbReference type="AlphaFoldDB" id="A6EV53"/>
<evidence type="ECO:0008006" key="3">
    <source>
        <dbReference type="Google" id="ProtNLM"/>
    </source>
</evidence>
<evidence type="ECO:0000313" key="2">
    <source>
        <dbReference type="Proteomes" id="UP000005856"/>
    </source>
</evidence>
<protein>
    <recommendedName>
        <fullName evidence="3">Sel1 repeat family protein</fullName>
    </recommendedName>
</protein>
<reference evidence="1 2" key="1">
    <citation type="submission" date="2007-06" db="EMBL/GenBank/DDBJ databases">
        <authorList>
            <person name="Green D."/>
            <person name="Ferriera S."/>
            <person name="Johnson J."/>
            <person name="Kravitz S."/>
            <person name="Beeson K."/>
            <person name="Sutton G."/>
            <person name="Rogers Y.-H."/>
            <person name="Friedman R."/>
            <person name="Frazier M."/>
            <person name="Venter J.C."/>
        </authorList>
    </citation>
    <scope>NUCLEOTIDE SEQUENCE [LARGE SCALE GENOMIC DNA]</scope>
    <source>
        <strain evidence="1 2">DG893</strain>
    </source>
</reference>
<accession>A6EV53</accession>